<dbReference type="AlphaFoldDB" id="A0A368REE6"/>
<keyword evidence="1" id="KW-0433">Leucine-rich repeat</keyword>
<dbReference type="STRING" id="4555.A0A368REE6"/>
<dbReference type="PANTHER" id="PTHR48010">
    <property type="entry name" value="OS05G0588300 PROTEIN"/>
    <property type="match status" value="1"/>
</dbReference>
<reference evidence="6" key="1">
    <citation type="journal article" date="2012" name="Nat. Biotechnol.">
        <title>Reference genome sequence of the model plant Setaria.</title>
        <authorList>
            <person name="Bennetzen J.L."/>
            <person name="Schmutz J."/>
            <person name="Wang H."/>
            <person name="Percifield R."/>
            <person name="Hawkins J."/>
            <person name="Pontaroli A.C."/>
            <person name="Estep M."/>
            <person name="Feng L."/>
            <person name="Vaughn J.N."/>
            <person name="Grimwood J."/>
            <person name="Jenkins J."/>
            <person name="Barry K."/>
            <person name="Lindquist E."/>
            <person name="Hellsten U."/>
            <person name="Deshpande S."/>
            <person name="Wang X."/>
            <person name="Wu X."/>
            <person name="Mitros T."/>
            <person name="Triplett J."/>
            <person name="Yang X."/>
            <person name="Ye C.Y."/>
            <person name="Mauro-Herrera M."/>
            <person name="Wang L."/>
            <person name="Li P."/>
            <person name="Sharma M."/>
            <person name="Sharma R."/>
            <person name="Ronald P.C."/>
            <person name="Panaud O."/>
            <person name="Kellogg E.A."/>
            <person name="Brutnell T.P."/>
            <person name="Doust A.N."/>
            <person name="Tuskan G.A."/>
            <person name="Rokhsar D."/>
            <person name="Devos K.M."/>
        </authorList>
    </citation>
    <scope>NUCLEOTIDE SEQUENCE [LARGE SCALE GENOMIC DNA]</scope>
    <source>
        <strain evidence="6">Yugu1</strain>
    </source>
</reference>
<dbReference type="InterPro" id="IPR013210">
    <property type="entry name" value="LRR_N_plant-typ"/>
</dbReference>
<keyword evidence="2" id="KW-0677">Repeat</keyword>
<dbReference type="Pfam" id="PF08263">
    <property type="entry name" value="LRRNT_2"/>
    <property type="match status" value="1"/>
</dbReference>
<dbReference type="SUPFAM" id="SSF52058">
    <property type="entry name" value="L domain-like"/>
    <property type="match status" value="1"/>
</dbReference>
<feature type="chain" id="PRO_5016645134" description="Leucine-rich repeat-containing N-terminal plant-type domain-containing protein" evidence="4">
    <location>
        <begin position="19"/>
        <end position="259"/>
    </location>
</feature>
<evidence type="ECO:0000256" key="3">
    <source>
        <dbReference type="SAM" id="MobiDB-lite"/>
    </source>
</evidence>
<organism evidence="6">
    <name type="scientific">Setaria italica</name>
    <name type="common">Foxtail millet</name>
    <name type="synonym">Panicum italicum</name>
    <dbReference type="NCBI Taxonomy" id="4555"/>
    <lineage>
        <taxon>Eukaryota</taxon>
        <taxon>Viridiplantae</taxon>
        <taxon>Streptophyta</taxon>
        <taxon>Embryophyta</taxon>
        <taxon>Tracheophyta</taxon>
        <taxon>Spermatophyta</taxon>
        <taxon>Magnoliopsida</taxon>
        <taxon>Liliopsida</taxon>
        <taxon>Poales</taxon>
        <taxon>Poaceae</taxon>
        <taxon>PACMAD clade</taxon>
        <taxon>Panicoideae</taxon>
        <taxon>Panicodae</taxon>
        <taxon>Paniceae</taxon>
        <taxon>Cenchrinae</taxon>
        <taxon>Setaria</taxon>
    </lineage>
</organism>
<sequence length="259" mass="27330">MKFIILLLLLGRLSSCSGSSSDVQCLKDLKESLGDPNGALSPWNFSSNHLEGYVCKFNGVECWSPDENRVLSLRLGSMGPASSSMTVLDLSGNNLSGPLPAGINQQLPLLTSLDLSNNGFSGEIPGDIGNFMLDSYLNTHNLQHNRFTGQIPEQIGTFARLSSFSVADNSLSGPIPGSLQRFAPEYFAGNGGLCGAPLNRKCKRGVSMCGYISGCARSTARPASAPQSASSWGSWWRSTSRTGSSSVGVSGPSSVYMCA</sequence>
<evidence type="ECO:0000259" key="5">
    <source>
        <dbReference type="Pfam" id="PF08263"/>
    </source>
</evidence>
<keyword evidence="4" id="KW-0732">Signal</keyword>
<feature type="signal peptide" evidence="4">
    <location>
        <begin position="1"/>
        <end position="18"/>
    </location>
</feature>
<dbReference type="OrthoDB" id="2151624at2759"/>
<feature type="domain" description="Leucine-rich repeat-containing N-terminal plant-type" evidence="5">
    <location>
        <begin position="20"/>
        <end position="63"/>
    </location>
</feature>
<dbReference type="EMBL" id="CM003532">
    <property type="protein sequence ID" value="RCV28513.1"/>
    <property type="molecule type" value="Genomic_DNA"/>
</dbReference>
<accession>A0A368REE6</accession>
<evidence type="ECO:0000256" key="2">
    <source>
        <dbReference type="ARBA" id="ARBA00022737"/>
    </source>
</evidence>
<evidence type="ECO:0000256" key="4">
    <source>
        <dbReference type="SAM" id="SignalP"/>
    </source>
</evidence>
<dbReference type="Pfam" id="PF00560">
    <property type="entry name" value="LRR_1"/>
    <property type="match status" value="2"/>
</dbReference>
<reference evidence="6" key="2">
    <citation type="submission" date="2015-07" db="EMBL/GenBank/DDBJ databases">
        <authorList>
            <person name="Noorani M."/>
        </authorList>
    </citation>
    <scope>NUCLEOTIDE SEQUENCE</scope>
    <source>
        <strain evidence="6">Yugu1</strain>
    </source>
</reference>
<dbReference type="InterPro" id="IPR032675">
    <property type="entry name" value="LRR_dom_sf"/>
</dbReference>
<evidence type="ECO:0000256" key="1">
    <source>
        <dbReference type="ARBA" id="ARBA00022614"/>
    </source>
</evidence>
<gene>
    <name evidence="6" type="ORF">SETIT_5G410100v2</name>
</gene>
<dbReference type="PANTHER" id="PTHR48010:SF55">
    <property type="entry name" value="OS01G0607900 PROTEIN"/>
    <property type="match status" value="1"/>
</dbReference>
<dbReference type="InterPro" id="IPR001611">
    <property type="entry name" value="Leu-rich_rpt"/>
</dbReference>
<protein>
    <recommendedName>
        <fullName evidence="5">Leucine-rich repeat-containing N-terminal plant-type domain-containing protein</fullName>
    </recommendedName>
</protein>
<proteinExistence type="predicted"/>
<dbReference type="InterPro" id="IPR050994">
    <property type="entry name" value="At_inactive_RLKs"/>
</dbReference>
<name>A0A368REE6_SETIT</name>
<evidence type="ECO:0000313" key="6">
    <source>
        <dbReference type="EMBL" id="RCV28513.1"/>
    </source>
</evidence>
<dbReference type="Gene3D" id="3.80.10.10">
    <property type="entry name" value="Ribonuclease Inhibitor"/>
    <property type="match status" value="1"/>
</dbReference>
<feature type="region of interest" description="Disordered" evidence="3">
    <location>
        <begin position="221"/>
        <end position="251"/>
    </location>
</feature>